<dbReference type="AlphaFoldDB" id="A0A0R1YMR4"/>
<dbReference type="GO" id="GO:0008270">
    <property type="term" value="F:zinc ion binding"/>
    <property type="evidence" value="ECO:0007669"/>
    <property type="project" value="UniProtKB-KW"/>
</dbReference>
<dbReference type="SMART" id="SM00487">
    <property type="entry name" value="DEXDc"/>
    <property type="match status" value="1"/>
</dbReference>
<reference evidence="6 7" key="1">
    <citation type="journal article" date="2015" name="Genome Announc.">
        <title>Expanding the biotechnology potential of lactobacilli through comparative genomics of 213 strains and associated genera.</title>
        <authorList>
            <person name="Sun Z."/>
            <person name="Harris H.M."/>
            <person name="McCann A."/>
            <person name="Guo C."/>
            <person name="Argimon S."/>
            <person name="Zhang W."/>
            <person name="Yang X."/>
            <person name="Jeffery I.B."/>
            <person name="Cooney J.C."/>
            <person name="Kagawa T.F."/>
            <person name="Liu W."/>
            <person name="Song Y."/>
            <person name="Salvetti E."/>
            <person name="Wrobel A."/>
            <person name="Rasinkangas P."/>
            <person name="Parkhill J."/>
            <person name="Rea M.C."/>
            <person name="O'Sullivan O."/>
            <person name="Ritari J."/>
            <person name="Douillard F.P."/>
            <person name="Paul Ross R."/>
            <person name="Yang R."/>
            <person name="Briner A.E."/>
            <person name="Felis G.E."/>
            <person name="de Vos W.M."/>
            <person name="Barrangou R."/>
            <person name="Klaenhammer T.R."/>
            <person name="Caufield P.W."/>
            <person name="Cui Y."/>
            <person name="Zhang H."/>
            <person name="O'Toole P.W."/>
        </authorList>
    </citation>
    <scope>NUCLEOTIDE SEQUENCE [LARGE SCALE GENOMIC DNA]</scope>
    <source>
        <strain evidence="6 7">DSM 5661</strain>
    </source>
</reference>
<dbReference type="Gene3D" id="3.40.50.10810">
    <property type="entry name" value="Tandem AAA-ATPase domain"/>
    <property type="match status" value="1"/>
</dbReference>
<dbReference type="InterPro" id="IPR001650">
    <property type="entry name" value="Helicase_C-like"/>
</dbReference>
<dbReference type="Proteomes" id="UP000051223">
    <property type="component" value="Unassembled WGS sequence"/>
</dbReference>
<dbReference type="Gene3D" id="3.40.50.300">
    <property type="entry name" value="P-loop containing nucleotide triphosphate hydrolases"/>
    <property type="match status" value="1"/>
</dbReference>
<dbReference type="InterPro" id="IPR038718">
    <property type="entry name" value="SNF2-like_sf"/>
</dbReference>
<dbReference type="EMBL" id="AZGI01000015">
    <property type="protein sequence ID" value="KRM40515.1"/>
    <property type="molecule type" value="Genomic_DNA"/>
</dbReference>
<dbReference type="InterPro" id="IPR013663">
    <property type="entry name" value="Helicase_SWF/SNF/SWI_bac"/>
</dbReference>
<evidence type="ECO:0000259" key="5">
    <source>
        <dbReference type="PROSITE" id="PS51194"/>
    </source>
</evidence>
<dbReference type="PROSITE" id="PS51192">
    <property type="entry name" value="HELICASE_ATP_BIND_1"/>
    <property type="match status" value="1"/>
</dbReference>
<accession>A0A0R1YMR4</accession>
<keyword evidence="1" id="KW-0378">Hydrolase</keyword>
<proteinExistence type="predicted"/>
<dbReference type="GO" id="GO:0016787">
    <property type="term" value="F:hydrolase activity"/>
    <property type="evidence" value="ECO:0007669"/>
    <property type="project" value="UniProtKB-KW"/>
</dbReference>
<feature type="domain" description="SWIM-type" evidence="3">
    <location>
        <begin position="49"/>
        <end position="88"/>
    </location>
</feature>
<dbReference type="CDD" id="cd18793">
    <property type="entry name" value="SF2_C_SNF"/>
    <property type="match status" value="1"/>
</dbReference>
<dbReference type="PROSITE" id="PS51194">
    <property type="entry name" value="HELICASE_CTER"/>
    <property type="match status" value="1"/>
</dbReference>
<dbReference type="Pfam" id="PF00271">
    <property type="entry name" value="Helicase_C"/>
    <property type="match status" value="1"/>
</dbReference>
<evidence type="ECO:0000313" key="7">
    <source>
        <dbReference type="Proteomes" id="UP000051223"/>
    </source>
</evidence>
<feature type="domain" description="Helicase C-terminal" evidence="5">
    <location>
        <begin position="1015"/>
        <end position="1169"/>
    </location>
</feature>
<evidence type="ECO:0000259" key="4">
    <source>
        <dbReference type="PROSITE" id="PS51192"/>
    </source>
</evidence>
<dbReference type="SMART" id="SM00490">
    <property type="entry name" value="HELICc"/>
    <property type="match status" value="1"/>
</dbReference>
<evidence type="ECO:0000256" key="2">
    <source>
        <dbReference type="PROSITE-ProRule" id="PRU00325"/>
    </source>
</evidence>
<sequence>MANWRKLFNEETYNRGIDYFQEGNILDLKIEPDGEHFNAQVKGNYKNYYDVSGRLRDGETASQLKCMCPWAQKGHRCKHEVAALIAVEMGFRPNPDEKISFIEQLPADLKEKIKNSNTDDDPLEIIGDRSYSREILNEANRLFNSLAVTWHSFQSLDFNDNKYLFDLAMAKGFLKFNFYITFTKHKIKNIEIDSQIRNFNTKTLEVVGLTYFIKYFLQENPTEATNISARRLLEAFQNREDDGLINIRAQITIGSYDRIPKLFFKIGQGGHLYKVQDLNNLVDMSRRCLPMKLGKFFDRTINPEQIDELSKKWYQFIVRLVDANAVFQSGYDNFYGSNFKEISLTNTMVDQVDEMLKNGAKIYDDKRIIKRVENDEKLPFSIKVINGKTIVEIGNPLRNVDYFTGSSNYYSYENGVWTKYLGMNPNTITRWSLEMGDQLEFGAKSLAKFGHDVLPALKETNNFEIIGEKSLEEILPPEAKIIYRLDYQNDELICDPRVHYGDKEYELNKPDNDKTVREWEKEKAGLALIEELGFVLENNHYILSLGSNDKVDEFFNNGISKLKASGKVQATAAFKRLLGNAKTKFQVSLGIRLGENTLNLQVLGEKLSPEDIQAILNAYQEKRHYFMLKNGQIGNLESPSLEELDRVMSALGVSLKQFVKGKMAVPAYRAFYLNKQLEGRDDLAYTSNDAFQKLIADLENKNIKKFVVPKEVKNVLRPYQKQGFEWLAQLNNYNLGALLADEMGLGKTLQTISLLLSRKEKTKLPNLIIVPASVVYNWDSEIKKFAPELKTLVLGGDKKQRRDQLKKAKKANVLITSYDSLKRDLELYQDLKFDIEVIDEAQNIKNAKSAASKVVKIINSAHRIALTGTPIENNLSELWSIFDYLMPGFLGNYDYFRNNYEKPIVKEDDEKRQKQLSQIVAPFILRRLKKDVLKDLPDKDEEVVYVKMSGKQNQLYQAQTQKLIDKLNSSDDKDFKKQRLQVLAEITKLRELCCDPHLLYEDYRGKSAKLTASIALAQDLISDGHKILLFSQFTSMLAIIKEKLEKQGLKVFEITGSTPKQKRQELIKEFNELGHPAIFLISLKAGGTGINLTSADIVIHYDPWWNIAAENQATDRAHRIGQKNSVQIYKMVAKGTIEEKIIELQEKKEELAEAVLNGEKFNSSVLDREDLLNILER</sequence>
<evidence type="ECO:0000313" key="6">
    <source>
        <dbReference type="EMBL" id="KRM40515.1"/>
    </source>
</evidence>
<feature type="domain" description="Helicase ATP-binding" evidence="4">
    <location>
        <begin position="728"/>
        <end position="888"/>
    </location>
</feature>
<dbReference type="OrthoDB" id="9760715at2"/>
<name>A0A0R1YMR4_9LACO</name>
<organism evidence="6 7">
    <name type="scientific">Lactobacillus hamsteri DSM 5661 = JCM 6256</name>
    <dbReference type="NCBI Taxonomy" id="1423754"/>
    <lineage>
        <taxon>Bacteria</taxon>
        <taxon>Bacillati</taxon>
        <taxon>Bacillota</taxon>
        <taxon>Bacilli</taxon>
        <taxon>Lactobacillales</taxon>
        <taxon>Lactobacillaceae</taxon>
        <taxon>Lactobacillus</taxon>
    </lineage>
</organism>
<keyword evidence="6" id="KW-0808">Transferase</keyword>
<keyword evidence="2" id="KW-0863">Zinc-finger</keyword>
<comment type="caution">
    <text evidence="6">The sequence shown here is derived from an EMBL/GenBank/DDBJ whole genome shotgun (WGS) entry which is preliminary data.</text>
</comment>
<dbReference type="GO" id="GO:0016301">
    <property type="term" value="F:kinase activity"/>
    <property type="evidence" value="ECO:0007669"/>
    <property type="project" value="UniProtKB-KW"/>
</dbReference>
<dbReference type="InterPro" id="IPR049730">
    <property type="entry name" value="SNF2/RAD54-like_C"/>
</dbReference>
<keyword evidence="6" id="KW-0418">Kinase</keyword>
<dbReference type="InterPro" id="IPR014001">
    <property type="entry name" value="Helicase_ATP-bd"/>
</dbReference>
<dbReference type="RefSeq" id="WP_025080450.1">
    <property type="nucleotide sequence ID" value="NZ_AZGI01000015.1"/>
</dbReference>
<dbReference type="eggNOG" id="COG0553">
    <property type="taxonomic scope" value="Bacteria"/>
</dbReference>
<dbReference type="STRING" id="1423754.FC39_GL000538"/>
<evidence type="ECO:0000259" key="3">
    <source>
        <dbReference type="PROSITE" id="PS50966"/>
    </source>
</evidence>
<dbReference type="GO" id="GO:0005524">
    <property type="term" value="F:ATP binding"/>
    <property type="evidence" value="ECO:0007669"/>
    <property type="project" value="InterPro"/>
</dbReference>
<dbReference type="InterPro" id="IPR000330">
    <property type="entry name" value="SNF2_N"/>
</dbReference>
<dbReference type="PATRIC" id="fig|1423754.3.peg.558"/>
<dbReference type="Pfam" id="PF08455">
    <property type="entry name" value="SNF2_assoc"/>
    <property type="match status" value="1"/>
</dbReference>
<gene>
    <name evidence="6" type="ORF">FC39_GL000538</name>
</gene>
<evidence type="ECO:0000256" key="1">
    <source>
        <dbReference type="ARBA" id="ARBA00022801"/>
    </source>
</evidence>
<dbReference type="PANTHER" id="PTHR10799">
    <property type="entry name" value="SNF2/RAD54 HELICASE FAMILY"/>
    <property type="match status" value="1"/>
</dbReference>
<keyword evidence="2" id="KW-0479">Metal-binding</keyword>
<dbReference type="SUPFAM" id="SSF52540">
    <property type="entry name" value="P-loop containing nucleoside triphosphate hydrolases"/>
    <property type="match status" value="2"/>
</dbReference>
<dbReference type="InterPro" id="IPR027417">
    <property type="entry name" value="P-loop_NTPase"/>
</dbReference>
<dbReference type="Pfam" id="PF00176">
    <property type="entry name" value="SNF2-rel_dom"/>
    <property type="match status" value="1"/>
</dbReference>
<keyword evidence="2" id="KW-0862">Zinc</keyword>
<dbReference type="CDD" id="cd18012">
    <property type="entry name" value="DEXQc_arch_SWI2_SNF2"/>
    <property type="match status" value="1"/>
</dbReference>
<keyword evidence="7" id="KW-1185">Reference proteome</keyword>
<dbReference type="PROSITE" id="PS50966">
    <property type="entry name" value="ZF_SWIM"/>
    <property type="match status" value="1"/>
</dbReference>
<dbReference type="InterPro" id="IPR007527">
    <property type="entry name" value="Znf_SWIM"/>
</dbReference>
<protein>
    <submittedName>
        <fullName evidence="6">Non-specific serine threonine protein kinase</fullName>
    </submittedName>
</protein>